<organism evidence="1 2">
    <name type="scientific">Sedimentimonas flavescens</name>
    <dbReference type="NCBI Taxonomy" id="2851012"/>
    <lineage>
        <taxon>Bacteria</taxon>
        <taxon>Pseudomonadati</taxon>
        <taxon>Pseudomonadota</taxon>
        <taxon>Alphaproteobacteria</taxon>
        <taxon>Rhodobacterales</taxon>
        <taxon>Rhodobacter group</taxon>
        <taxon>Sedimentimonas</taxon>
    </lineage>
</organism>
<protein>
    <submittedName>
        <fullName evidence="1">Uncharacterized protein</fullName>
    </submittedName>
</protein>
<evidence type="ECO:0000313" key="1">
    <source>
        <dbReference type="EMBL" id="MCV2879308.1"/>
    </source>
</evidence>
<keyword evidence="2" id="KW-1185">Reference proteome</keyword>
<dbReference type="Proteomes" id="UP001526166">
    <property type="component" value="Unassembled WGS sequence"/>
</dbReference>
<proteinExistence type="predicted"/>
<comment type="caution">
    <text evidence="1">The sequence shown here is derived from an EMBL/GenBank/DDBJ whole genome shotgun (WGS) entry which is preliminary data.</text>
</comment>
<evidence type="ECO:0000313" key="2">
    <source>
        <dbReference type="Proteomes" id="UP001526166"/>
    </source>
</evidence>
<dbReference type="EMBL" id="JAOWKW010000008">
    <property type="protein sequence ID" value="MCV2879308.1"/>
    <property type="molecule type" value="Genomic_DNA"/>
</dbReference>
<dbReference type="RefSeq" id="WP_263847982.1">
    <property type="nucleotide sequence ID" value="NZ_JAOWKW010000008.1"/>
</dbReference>
<name>A0ABT2ZZX9_9RHOB</name>
<sequence>MALQNRVNPFGHIVASAARGSLMGNRGILHDENKNILKTHAHQNWVACALSFNGNKRTLMAPHSYTELFFLDEATALAAGHRPCATCRHECYRVFTQIWRQVHGEPPKGASLRMAIDRALHVARIQRGQKVIFEAEFAELPDGAMISMDGDSFLKWNGAGHRWSFDGYGQIPAPISGSVSVLTPKPIIALLHAGYRPEIHSSLPG</sequence>
<reference evidence="1 2" key="1">
    <citation type="submission" date="2022-10" db="EMBL/GenBank/DDBJ databases">
        <title>Sinirhodobacter sp. nov., isolated from ocean surface sediments.</title>
        <authorList>
            <person name="He W."/>
            <person name="Wang L."/>
            <person name="Zhang D.-F."/>
        </authorList>
    </citation>
    <scope>NUCLEOTIDE SEQUENCE [LARGE SCALE GENOMIC DNA]</scope>
    <source>
        <strain evidence="1 2">WL0115</strain>
    </source>
</reference>
<gene>
    <name evidence="1" type="ORF">OE699_10615</name>
</gene>
<accession>A0ABT2ZZX9</accession>